<evidence type="ECO:0000313" key="3">
    <source>
        <dbReference type="Proteomes" id="UP000056905"/>
    </source>
</evidence>
<dbReference type="SUPFAM" id="SSF53474">
    <property type="entry name" value="alpha/beta-Hydrolases"/>
    <property type="match status" value="1"/>
</dbReference>
<sequence>MLNSRRQFLWSATASAGLTSLPATAWASSDRLKILYNRAAQQHFPDQNPVIVIPGILGTRLVDGASGQTVWGAFDGFSPNSSDKAKVSKLAFPFHRQSPGSNFAADLRPDAVLDRVSVKLLGVPFQLRQYAQILSTLGAAGYRDETLHPKGLDYGPGHISCFQFPYDWRRDNAETALALKQFMDEKRLVVADGYREYLGYDVAPEAIRFDVVAHSMGAVMFRYFMRYGGQPLDTLGAGPTLDWAGAAYVDRAIMVAPPNGGSGETMRLLLEGQDFGRPVAPRYPPSILGSFPSVYQLLPRPWSPAIEGIDGERLFDTKTWIDREWGIANPNQNQVLESLMPEVSDPDRRRQLALDHLDASLKRARKFHIALDSAQSAPIGFEPFLVAGDTVPTPERYRYDTQRKRLTLVSTAPGDGAVTRSSALLDHRTPSSWTPRIQSPLRFRSVLFTEQDHLGLTRTDLFSDNLLFWLLEEQRGGNSVRYSI</sequence>
<gene>
    <name evidence="2" type="ORF">AQ619_07055</name>
</gene>
<dbReference type="OrthoDB" id="869379at2"/>
<dbReference type="InterPro" id="IPR003386">
    <property type="entry name" value="LACT/PDAT_acylTrfase"/>
</dbReference>
<accession>A0A0P0NYF8</accession>
<name>A0A0P0NYF8_9CAUL</name>
<dbReference type="Gene3D" id="3.40.50.1820">
    <property type="entry name" value="alpha/beta hydrolase"/>
    <property type="match status" value="1"/>
</dbReference>
<dbReference type="GO" id="GO:0006629">
    <property type="term" value="P:lipid metabolic process"/>
    <property type="evidence" value="ECO:0007669"/>
    <property type="project" value="InterPro"/>
</dbReference>
<reference evidence="2 3" key="1">
    <citation type="submission" date="2015-10" db="EMBL/GenBank/DDBJ databases">
        <title>Conservation of the essential genome among Caulobacter and Brevundimonas species.</title>
        <authorList>
            <person name="Scott D."/>
            <person name="Ely B."/>
        </authorList>
    </citation>
    <scope>NUCLEOTIDE SEQUENCE [LARGE SCALE GENOMIC DNA]</scope>
    <source>
        <strain evidence="2 3">CB4</strain>
    </source>
</reference>
<feature type="chain" id="PRO_5006052520" description="Alpha/beta hydrolase" evidence="1">
    <location>
        <begin position="26"/>
        <end position="484"/>
    </location>
</feature>
<evidence type="ECO:0000256" key="1">
    <source>
        <dbReference type="SAM" id="SignalP"/>
    </source>
</evidence>
<dbReference type="EMBL" id="CP013002">
    <property type="protein sequence ID" value="ALL13127.1"/>
    <property type="molecule type" value="Genomic_DNA"/>
</dbReference>
<dbReference type="RefSeq" id="WP_084745827.1">
    <property type="nucleotide sequence ID" value="NZ_CP013002.1"/>
</dbReference>
<feature type="signal peptide" evidence="1">
    <location>
        <begin position="1"/>
        <end position="25"/>
    </location>
</feature>
<dbReference type="AlphaFoldDB" id="A0A0P0NYF8"/>
<proteinExistence type="predicted"/>
<evidence type="ECO:0008006" key="4">
    <source>
        <dbReference type="Google" id="ProtNLM"/>
    </source>
</evidence>
<protein>
    <recommendedName>
        <fullName evidence="4">Alpha/beta hydrolase</fullName>
    </recommendedName>
</protein>
<dbReference type="GO" id="GO:0008374">
    <property type="term" value="F:O-acyltransferase activity"/>
    <property type="evidence" value="ECO:0007669"/>
    <property type="project" value="InterPro"/>
</dbReference>
<organism evidence="2 3">
    <name type="scientific">Caulobacter henricii</name>
    <dbReference type="NCBI Taxonomy" id="69395"/>
    <lineage>
        <taxon>Bacteria</taxon>
        <taxon>Pseudomonadati</taxon>
        <taxon>Pseudomonadota</taxon>
        <taxon>Alphaproteobacteria</taxon>
        <taxon>Caulobacterales</taxon>
        <taxon>Caulobacteraceae</taxon>
        <taxon>Caulobacter</taxon>
    </lineage>
</organism>
<dbReference type="InterPro" id="IPR006311">
    <property type="entry name" value="TAT_signal"/>
</dbReference>
<dbReference type="Proteomes" id="UP000056905">
    <property type="component" value="Chromosome"/>
</dbReference>
<keyword evidence="3" id="KW-1185">Reference proteome</keyword>
<dbReference type="InterPro" id="IPR029058">
    <property type="entry name" value="AB_hydrolase_fold"/>
</dbReference>
<evidence type="ECO:0000313" key="2">
    <source>
        <dbReference type="EMBL" id="ALL13127.1"/>
    </source>
</evidence>
<dbReference type="PANTHER" id="PTHR11440">
    <property type="entry name" value="LECITHIN-CHOLESTEROL ACYLTRANSFERASE-RELATED"/>
    <property type="match status" value="1"/>
</dbReference>
<dbReference type="PROSITE" id="PS51318">
    <property type="entry name" value="TAT"/>
    <property type="match status" value="1"/>
</dbReference>
<dbReference type="STRING" id="69395.AQ619_07055"/>
<dbReference type="Pfam" id="PF02450">
    <property type="entry name" value="LCAT"/>
    <property type="match status" value="1"/>
</dbReference>
<dbReference type="KEGG" id="chq:AQ619_07055"/>
<keyword evidence="1" id="KW-0732">Signal</keyword>